<feature type="domain" description="Autophagy-related protein 11 C-terminal" evidence="22">
    <location>
        <begin position="948"/>
        <end position="1050"/>
    </location>
</feature>
<sequence length="1078" mass="121631">MLFIFHVDTGTMMTFDINLALENVGQLKEAIQRTCGIAVDKQVLLVSGGECLEPNVRVCSYSAGTDTNPIFLFSKSSIESTTPPCPSIDYGVDPDLKDEVDQSLNLAPSKQTVAVRSQLAQQFCELARYQAKVCEKLVHDQHMQQQGWAAVIANLDDITVAFKARSENFEQSFKQHLETRDQYMNILDSFNNDVGTLSKIPVLPALMEKDELEASSSSTTSASGPQTLLQWISSKDSQSSLDQVSEQCKKGLDQFDEKILEGLKAEVRSALDAAQTSELREIKGLGDRLYGLEQLRVETKKIVQEQTDLAQAFLLNQARAANIGDTSILPDLCNSHKRQLVVMLRNHHQLRDIRRRCIKAKQELSTNLYHRLKWVMFVESRISELDMKLVMYHENIKRLRRQLEVLSQIHLAPNVYLTAVAEVVRRRAFSQAFLVWANDLACQLCAVHSEEVARRKNFQNQFEGHFLSSLFPGLEDSPPPFATQAPPLFDSELPKLSIDDVDRLRSELPDLALSLSIPDLNTITQFFLNRSITNLKTEGSNGPVPSIEDRIVQAVSAAGLSSNLDPALLQPAENSLSLAQSANTTHPISSDRGFESETDTEEFEKVGQSPGELNKVQNDLRSNLKAQLQNINGAVEQALNELRSNMGQLKQWVLCERSELDSLVQRVISASKDHNDKLLQALKDKEIELENVISQKYELEQRLKHALDSEERERLLREEAEKRLEAERVAGKAVVEQLKVNHHIELEALRGRYRLYYNQGIEKSFNDIEEEDKMEREIMERGQHESIVSQLKEKMLAEHEKALNEQRSYWQRELAQAKIRVDSDKQVIFNEAVRQVAAEKDRLLDSMRVREISLVAECAKQQETITRLSDINLSNNENPATDNLASRLREVEVENTRLRMELNSCKGFPPRSTSPSTSIVTLDTMSSCSSKDAATSPECSPRRNRRLKKTFSESINNLIEQGKIHTGTCAEGEAVLVFWNDTRQAYDILQNSSKPHFLDTDSIKPLGLECTDPRISYSIGQVVHKDYCQAKKDTNRYKVPKGYKFYRVKVVPICKNLLADQASTHQGSSSMGSSVGSV</sequence>
<dbReference type="GO" id="GO:0019901">
    <property type="term" value="F:protein kinase binding"/>
    <property type="evidence" value="ECO:0007669"/>
    <property type="project" value="UniProtKB-ARBA"/>
</dbReference>
<keyword evidence="14" id="KW-0539">Nucleus</keyword>
<keyword evidence="5" id="KW-0813">Transport</keyword>
<protein>
    <recommendedName>
        <fullName evidence="17">RB1-inducible coiled-coil protein 1</fullName>
    </recommendedName>
    <alternativeName>
        <fullName evidence="18">FAK family kinase-interacting protein of 200 kDa</fullName>
    </alternativeName>
</protein>
<evidence type="ECO:0000256" key="5">
    <source>
        <dbReference type="ARBA" id="ARBA00022448"/>
    </source>
</evidence>
<evidence type="ECO:0000256" key="20">
    <source>
        <dbReference type="SAM" id="MobiDB-lite"/>
    </source>
</evidence>
<dbReference type="KEGG" id="clec:106673155"/>
<evidence type="ECO:0000256" key="2">
    <source>
        <dbReference type="ARBA" id="ARBA00004329"/>
    </source>
</evidence>
<dbReference type="InterPro" id="IPR019460">
    <property type="entry name" value="Atg11_C"/>
</dbReference>
<evidence type="ECO:0000256" key="1">
    <source>
        <dbReference type="ARBA" id="ARBA00004123"/>
    </source>
</evidence>
<dbReference type="CDD" id="cd17060">
    <property type="entry name" value="Ubl_RB1CC1"/>
    <property type="match status" value="1"/>
</dbReference>
<feature type="compositionally biased region" description="Polar residues" evidence="20">
    <location>
        <begin position="579"/>
        <end position="588"/>
    </location>
</feature>
<evidence type="ECO:0000256" key="16">
    <source>
        <dbReference type="ARBA" id="ARBA00053494"/>
    </source>
</evidence>
<evidence type="ECO:0000256" key="8">
    <source>
        <dbReference type="ARBA" id="ARBA00022927"/>
    </source>
</evidence>
<dbReference type="GO" id="GO:0034517">
    <property type="term" value="P:ribophagy"/>
    <property type="evidence" value="ECO:0007669"/>
    <property type="project" value="TreeGrafter"/>
</dbReference>
<evidence type="ECO:0000256" key="6">
    <source>
        <dbReference type="ARBA" id="ARBA00022490"/>
    </source>
</evidence>
<dbReference type="RefSeq" id="XP_014260653.1">
    <property type="nucleotide sequence ID" value="XM_014405167.1"/>
</dbReference>
<evidence type="ECO:0000256" key="14">
    <source>
        <dbReference type="ARBA" id="ARBA00023242"/>
    </source>
</evidence>
<evidence type="ECO:0000256" key="7">
    <source>
        <dbReference type="ARBA" id="ARBA00022553"/>
    </source>
</evidence>
<evidence type="ECO:0000256" key="19">
    <source>
        <dbReference type="SAM" id="Coils"/>
    </source>
</evidence>
<evidence type="ECO:0000259" key="21">
    <source>
        <dbReference type="Pfam" id="PF04108"/>
    </source>
</evidence>
<dbReference type="InterPro" id="IPR040040">
    <property type="entry name" value="ATG11"/>
</dbReference>
<dbReference type="GO" id="GO:1990316">
    <property type="term" value="C:Atg1/ULK1 kinase complex"/>
    <property type="evidence" value="ECO:0007669"/>
    <property type="project" value="TreeGrafter"/>
</dbReference>
<dbReference type="EnsemblMetazoa" id="XM_014405169.2">
    <property type="protein sequence ID" value="XP_014260655.1"/>
    <property type="gene ID" value="LOC106673155"/>
</dbReference>
<organism evidence="23 24">
    <name type="scientific">Cimex lectularius</name>
    <name type="common">Bed bug</name>
    <name type="synonym">Acanthia lectularia</name>
    <dbReference type="NCBI Taxonomy" id="79782"/>
    <lineage>
        <taxon>Eukaryota</taxon>
        <taxon>Metazoa</taxon>
        <taxon>Ecdysozoa</taxon>
        <taxon>Arthropoda</taxon>
        <taxon>Hexapoda</taxon>
        <taxon>Insecta</taxon>
        <taxon>Pterygota</taxon>
        <taxon>Neoptera</taxon>
        <taxon>Paraneoptera</taxon>
        <taxon>Hemiptera</taxon>
        <taxon>Heteroptera</taxon>
        <taxon>Panheteroptera</taxon>
        <taxon>Cimicomorpha</taxon>
        <taxon>Cimicidae</taxon>
        <taxon>Cimex</taxon>
    </lineage>
</organism>
<evidence type="ECO:0000256" key="18">
    <source>
        <dbReference type="ARBA" id="ARBA00080154"/>
    </source>
</evidence>
<dbReference type="RefSeq" id="XP_014260652.1">
    <property type="nucleotide sequence ID" value="XM_014405166.2"/>
</dbReference>
<dbReference type="GO" id="GO:0000422">
    <property type="term" value="P:autophagy of mitochondrion"/>
    <property type="evidence" value="ECO:0007669"/>
    <property type="project" value="TreeGrafter"/>
</dbReference>
<dbReference type="GO" id="GO:0000045">
    <property type="term" value="P:autophagosome assembly"/>
    <property type="evidence" value="ECO:0007669"/>
    <property type="project" value="InterPro"/>
</dbReference>
<accession>A0A8I6SAW7</accession>
<feature type="region of interest" description="Disordered" evidence="20">
    <location>
        <begin position="579"/>
        <end position="613"/>
    </location>
</feature>
<keyword evidence="24" id="KW-1185">Reference proteome</keyword>
<evidence type="ECO:0000259" key="22">
    <source>
        <dbReference type="Pfam" id="PF10377"/>
    </source>
</evidence>
<evidence type="ECO:0000256" key="17">
    <source>
        <dbReference type="ARBA" id="ARBA00069790"/>
    </source>
</evidence>
<proteinExistence type="predicted"/>
<evidence type="ECO:0000256" key="4">
    <source>
        <dbReference type="ARBA" id="ARBA00004514"/>
    </source>
</evidence>
<evidence type="ECO:0000256" key="15">
    <source>
        <dbReference type="ARBA" id="ARBA00023306"/>
    </source>
</evidence>
<dbReference type="CTD" id="40700"/>
<dbReference type="GO" id="GO:0061709">
    <property type="term" value="P:reticulophagy"/>
    <property type="evidence" value="ECO:0007669"/>
    <property type="project" value="TreeGrafter"/>
</dbReference>
<evidence type="ECO:0000313" key="24">
    <source>
        <dbReference type="Proteomes" id="UP000494040"/>
    </source>
</evidence>
<dbReference type="GeneID" id="106673155"/>
<dbReference type="OrthoDB" id="447953at2759"/>
<dbReference type="GO" id="GO:0034727">
    <property type="term" value="P:piecemeal microautophagy of the nucleus"/>
    <property type="evidence" value="ECO:0007669"/>
    <property type="project" value="TreeGrafter"/>
</dbReference>
<dbReference type="GO" id="GO:0008285">
    <property type="term" value="P:negative regulation of cell population proliferation"/>
    <property type="evidence" value="ECO:0007669"/>
    <property type="project" value="UniProtKB-ARBA"/>
</dbReference>
<keyword evidence="10" id="KW-0805">Transcription regulation</keyword>
<evidence type="ECO:0000256" key="3">
    <source>
        <dbReference type="ARBA" id="ARBA00004371"/>
    </source>
</evidence>
<dbReference type="Pfam" id="PF04108">
    <property type="entry name" value="ATG17_like"/>
    <property type="match status" value="1"/>
</dbReference>
<dbReference type="EnsemblMetazoa" id="XM_014405167.1">
    <property type="protein sequence ID" value="XP_014260653.1"/>
    <property type="gene ID" value="LOC106673155"/>
</dbReference>
<dbReference type="SUPFAM" id="SSF54236">
    <property type="entry name" value="Ubiquitin-like"/>
    <property type="match status" value="1"/>
</dbReference>
<evidence type="ECO:0000256" key="9">
    <source>
        <dbReference type="ARBA" id="ARBA00023006"/>
    </source>
</evidence>
<keyword evidence="13" id="KW-0458">Lysosome</keyword>
<keyword evidence="6" id="KW-0963">Cytoplasm</keyword>
<dbReference type="GO" id="GO:0061723">
    <property type="term" value="P:glycophagy"/>
    <property type="evidence" value="ECO:0007669"/>
    <property type="project" value="TreeGrafter"/>
</dbReference>
<comment type="function">
    <text evidence="16">Involved in autophagy. Regulates early events but also late events of autophagosome formation through direct interaction with Atg16L1. Required for the formation of the autophagosome-like double-membrane structure that surrounds the Salmonella-containing vacuole (SCV) during S.typhimurium infection and subsequent xenophagy. Involved in repair of DNA damage caused by ionizing radiation, which subsequently improves cell survival by decreasing apoptosis. Inhibits PTK2/FAK1 and PTK2B/PYK2 kinase activity, affecting their downstream signaling pathways. Plays a role as a modulator of TGF-beta-signaling by restricting substrate specificity of RNF111. Functions as a DNA-binding transcription factor. Is a potent regulator of the RB1 pathway through induction of RB1 expression. Plays a crucial role in muscular differentiation. Plays an indispensable role in fetal hematopoiesis and in the regulation of neuronal homeostasis.</text>
</comment>
<feature type="coiled-coil region" evidence="19">
    <location>
        <begin position="675"/>
        <end position="702"/>
    </location>
</feature>
<dbReference type="PANTHER" id="PTHR13222:SF1">
    <property type="entry name" value="RB1-INDUCIBLE COILED-COIL PROTEIN 1"/>
    <property type="match status" value="1"/>
</dbReference>
<keyword evidence="15" id="KW-0131">Cell cycle</keyword>
<dbReference type="GO" id="GO:0005634">
    <property type="term" value="C:nucleus"/>
    <property type="evidence" value="ECO:0007669"/>
    <property type="project" value="UniProtKB-SubCell"/>
</dbReference>
<dbReference type="Gene3D" id="3.10.20.90">
    <property type="entry name" value="Phosphatidylinositol 3-kinase Catalytic Subunit, Chain A, domain 1"/>
    <property type="match status" value="1"/>
</dbReference>
<dbReference type="InterPro" id="IPR029071">
    <property type="entry name" value="Ubiquitin-like_domsf"/>
</dbReference>
<feature type="coiled-coil region" evidence="19">
    <location>
        <begin position="382"/>
        <end position="409"/>
    </location>
</feature>
<dbReference type="PANTHER" id="PTHR13222">
    <property type="entry name" value="RB1-INDUCIBLE COILED-COIL"/>
    <property type="match status" value="1"/>
</dbReference>
<feature type="domain" description="Autophagy protein ATG17-like" evidence="21">
    <location>
        <begin position="118"/>
        <end position="467"/>
    </location>
</feature>
<evidence type="ECO:0000313" key="23">
    <source>
        <dbReference type="EnsemblMetazoa" id="XP_014260653.1"/>
    </source>
</evidence>
<dbReference type="Proteomes" id="UP000494040">
    <property type="component" value="Unassembled WGS sequence"/>
</dbReference>
<dbReference type="EnsemblMetazoa" id="XM_014405166.2">
    <property type="protein sequence ID" value="XP_014260652.1"/>
    <property type="gene ID" value="LOC106673155"/>
</dbReference>
<keyword evidence="7" id="KW-0597">Phosphoprotein</keyword>
<dbReference type="GO" id="GO:0031090">
    <property type="term" value="C:organelle membrane"/>
    <property type="evidence" value="ECO:0007669"/>
    <property type="project" value="UniProtKB-ARBA"/>
</dbReference>
<dbReference type="Pfam" id="PF10377">
    <property type="entry name" value="ATG11"/>
    <property type="match status" value="1"/>
</dbReference>
<evidence type="ECO:0000256" key="12">
    <source>
        <dbReference type="ARBA" id="ARBA00023163"/>
    </source>
</evidence>
<comment type="subcellular location">
    <subcellularLocation>
        <location evidence="4">Cytoplasm</location>
        <location evidence="4">Cytosol</location>
    </subcellularLocation>
    <subcellularLocation>
        <location evidence="3">Lysosome</location>
    </subcellularLocation>
    <subcellularLocation>
        <location evidence="1">Nucleus</location>
    </subcellularLocation>
    <subcellularLocation>
        <location evidence="2">Preautophagosomal structure</location>
    </subcellularLocation>
</comment>
<dbReference type="GO" id="GO:0060090">
    <property type="term" value="F:molecular adaptor activity"/>
    <property type="evidence" value="ECO:0007669"/>
    <property type="project" value="TreeGrafter"/>
</dbReference>
<dbReference type="RefSeq" id="XP_014260655.1">
    <property type="nucleotide sequence ID" value="XM_014405169.2"/>
</dbReference>
<evidence type="ECO:0000256" key="10">
    <source>
        <dbReference type="ARBA" id="ARBA00023015"/>
    </source>
</evidence>
<dbReference type="GO" id="GO:0015031">
    <property type="term" value="P:protein transport"/>
    <property type="evidence" value="ECO:0007669"/>
    <property type="project" value="UniProtKB-KW"/>
</dbReference>
<dbReference type="OMA" id="QPEFESW"/>
<dbReference type="GO" id="GO:0005764">
    <property type="term" value="C:lysosome"/>
    <property type="evidence" value="ECO:0007669"/>
    <property type="project" value="UniProtKB-SubCell"/>
</dbReference>
<keyword evidence="9" id="KW-0072">Autophagy</keyword>
<name>A0A8I6SAW7_CIMLE</name>
<evidence type="ECO:0000256" key="13">
    <source>
        <dbReference type="ARBA" id="ARBA00023228"/>
    </source>
</evidence>
<dbReference type="FunFam" id="3.10.20.90:FF:000049">
    <property type="entry name" value="RB1-inducible coiled-coil protein 1 isoform X1"/>
    <property type="match status" value="1"/>
</dbReference>
<reference evidence="23" key="1">
    <citation type="submission" date="2022-01" db="UniProtKB">
        <authorList>
            <consortium name="EnsemblMetazoa"/>
        </authorList>
    </citation>
    <scope>IDENTIFICATION</scope>
</reference>
<dbReference type="GO" id="GO:0005829">
    <property type="term" value="C:cytosol"/>
    <property type="evidence" value="ECO:0007669"/>
    <property type="project" value="UniProtKB-SubCell"/>
</dbReference>
<dbReference type="GO" id="GO:0034045">
    <property type="term" value="C:phagophore assembly site membrane"/>
    <property type="evidence" value="ECO:0007669"/>
    <property type="project" value="TreeGrafter"/>
</dbReference>
<dbReference type="InterPro" id="IPR045326">
    <property type="entry name" value="ATG17-like_dom"/>
</dbReference>
<keyword evidence="12" id="KW-0804">Transcription</keyword>
<dbReference type="AlphaFoldDB" id="A0A8I6SAW7"/>
<evidence type="ECO:0000256" key="11">
    <source>
        <dbReference type="ARBA" id="ARBA00023054"/>
    </source>
</evidence>
<keyword evidence="8" id="KW-0653">Protein transport</keyword>
<keyword evidence="11 19" id="KW-0175">Coiled coil</keyword>